<keyword evidence="6 7" id="KW-0472">Membrane</keyword>
<feature type="transmembrane region" description="Helical" evidence="7">
    <location>
        <begin position="334"/>
        <end position="353"/>
    </location>
</feature>
<comment type="caution">
    <text evidence="8">The sequence shown here is derived from an EMBL/GenBank/DDBJ whole genome shotgun (WGS) entry which is preliminary data.</text>
</comment>
<dbReference type="RefSeq" id="WP_369453932.1">
    <property type="nucleotide sequence ID" value="NZ_JBGCUO010000001.1"/>
</dbReference>
<evidence type="ECO:0000256" key="3">
    <source>
        <dbReference type="ARBA" id="ARBA00022519"/>
    </source>
</evidence>
<dbReference type="SUPFAM" id="SSF82866">
    <property type="entry name" value="Multidrug efflux transporter AcrB transmembrane domain"/>
    <property type="match status" value="2"/>
</dbReference>
<dbReference type="InterPro" id="IPR027463">
    <property type="entry name" value="AcrB_DN_DC_subdom"/>
</dbReference>
<protein>
    <submittedName>
        <fullName evidence="8">Efflux RND transporter permease subunit</fullName>
    </submittedName>
</protein>
<feature type="transmembrane region" description="Helical" evidence="7">
    <location>
        <begin position="849"/>
        <end position="867"/>
    </location>
</feature>
<reference evidence="8 9" key="1">
    <citation type="submission" date="2024-07" db="EMBL/GenBank/DDBJ databases">
        <authorList>
            <person name="Ren Q."/>
        </authorList>
    </citation>
    <scope>NUCLEOTIDE SEQUENCE [LARGE SCALE GENOMIC DNA]</scope>
    <source>
        <strain evidence="8 9">REN37</strain>
    </source>
</reference>
<keyword evidence="1" id="KW-0813">Transport</keyword>
<evidence type="ECO:0000256" key="5">
    <source>
        <dbReference type="ARBA" id="ARBA00022989"/>
    </source>
</evidence>
<evidence type="ECO:0000256" key="7">
    <source>
        <dbReference type="SAM" id="Phobius"/>
    </source>
</evidence>
<keyword evidence="2" id="KW-1003">Cell membrane</keyword>
<evidence type="ECO:0000256" key="1">
    <source>
        <dbReference type="ARBA" id="ARBA00022448"/>
    </source>
</evidence>
<dbReference type="PRINTS" id="PR00702">
    <property type="entry name" value="ACRIFLAVINRP"/>
</dbReference>
<proteinExistence type="predicted"/>
<evidence type="ECO:0000313" key="8">
    <source>
        <dbReference type="EMBL" id="MEY1660687.1"/>
    </source>
</evidence>
<feature type="transmembrane region" description="Helical" evidence="7">
    <location>
        <begin position="947"/>
        <end position="968"/>
    </location>
</feature>
<sequence length="1025" mass="110468">MNLVAALIRRPIASVLLALALVLSGLLCWRLLPVSPLPQVDFPVIVVYANLPGASPESMASTVATPLERALGSIAGVQSISSSSNQGSTQIVLQFDLDRDINEAARAVQAAINVARDQLPSGMPGHPQYFKVNPSQAPIMGLALSSPNLSPGELYDLAASIIGQKLAQVGGVGEVNISGASLPAVRVQLDPAALIHAGLSLDEVRRAISQANALRPLGMVESRSHRWEVRTSDPLREADEYRELVVRERDGVLVRLGDVALVTASVEDRYSSGFHNRQPAVILTVNRQPDANMVATIDRLHEELPRLRALLPPDAELAVIMDRSPGIRAGLLDAQYTLLVAIVLVVLVVWAFLGRLRTALIPSLAIPVSLIGAAVVMYFQGFSLNNLSLLALIIAAGLVVDDAIVVLENIQRHLDRGTPPLQAALVGTREVGFTLLAMNLALVVVFVSILFMGGVVEKLFREFSITLAAAMVISLAVSLSLTPALAALWLRPTPPAERGHGHRFDSLLAVYTVALDWALRHRRLMLIALAGVMAGSVYLFIAVPKSTLPQQDTGQIRGFVRGDDGFSFQVMQPKIEAFRQLILADPAVADVTGTSGGSGGLTNAQLTINLKPLSERGVSAQQVVERLREAAPQVPGGRMFMMVDQDIYLSGPFSRSDFEVVLRSDSLKDLRQWAMRLTDAMEAMPELTDVSGRNNEGTRQMVLDIDREEAARLGVDMATIASVLSNSFSQRQVATLYDELNQYRVVMEVLPAYTEQPSVLEKLEVLASDGRRVPLASFARWDYGQANDRVRHDGQFAAEGIGYALAPGVTAEQAEAAIQRVTAELMMPSSVFIADGSGRPDFSANMSQPMLLLSVLLAVFFVLGILYESTLHPLTILSTLPPAGVGALAALQLTGTPFSLIALLGLFLLIGIVMKNAILMIDFALAAQREQGLTPLAAIREAARLRLRPILMTNLAGLLGALPLVMGFGDGAEMRRPLGIAIMGGLAVSQFLTLFTTPVVYFYLERLRQWSLRRRAAAESDHETA</sequence>
<keyword evidence="9" id="KW-1185">Reference proteome</keyword>
<keyword evidence="3" id="KW-0997">Cell inner membrane</keyword>
<feature type="transmembrane region" description="Helical" evidence="7">
    <location>
        <begin position="431"/>
        <end position="453"/>
    </location>
</feature>
<dbReference type="Proteomes" id="UP001562065">
    <property type="component" value="Unassembled WGS sequence"/>
</dbReference>
<keyword evidence="4 7" id="KW-0812">Transmembrane</keyword>
<dbReference type="Gene3D" id="3.30.70.1430">
    <property type="entry name" value="Multidrug efflux transporter AcrB pore domain"/>
    <property type="match status" value="2"/>
</dbReference>
<dbReference type="Gene3D" id="3.30.70.1320">
    <property type="entry name" value="Multidrug efflux transporter AcrB pore domain like"/>
    <property type="match status" value="1"/>
</dbReference>
<accession>A0ABV4AE27</accession>
<keyword evidence="5 7" id="KW-1133">Transmembrane helix</keyword>
<evidence type="ECO:0000256" key="2">
    <source>
        <dbReference type="ARBA" id="ARBA00022475"/>
    </source>
</evidence>
<dbReference type="Gene3D" id="1.20.1640.10">
    <property type="entry name" value="Multidrug efflux transporter AcrB transmembrane domain"/>
    <property type="match status" value="2"/>
</dbReference>
<feature type="transmembrane region" description="Helical" evidence="7">
    <location>
        <begin position="900"/>
        <end position="926"/>
    </location>
</feature>
<dbReference type="Gene3D" id="3.30.2090.10">
    <property type="entry name" value="Multidrug efflux transporter AcrB TolC docking domain, DN and DC subdomains"/>
    <property type="match status" value="2"/>
</dbReference>
<dbReference type="PANTHER" id="PTHR32063">
    <property type="match status" value="1"/>
</dbReference>
<feature type="transmembrane region" description="Helical" evidence="7">
    <location>
        <begin position="980"/>
        <end position="1004"/>
    </location>
</feature>
<gene>
    <name evidence="8" type="ORF">AB5I84_00825</name>
</gene>
<feature type="transmembrane region" description="Helical" evidence="7">
    <location>
        <begin position="360"/>
        <end position="381"/>
    </location>
</feature>
<dbReference type="Gene3D" id="3.30.70.1440">
    <property type="entry name" value="Multidrug efflux transporter AcrB pore domain"/>
    <property type="match status" value="1"/>
</dbReference>
<name>A0ABV4AE27_9GAMM</name>
<organism evidence="8 9">
    <name type="scientific">Isoalcanivorax beigongshangi</name>
    <dbReference type="NCBI Taxonomy" id="3238810"/>
    <lineage>
        <taxon>Bacteria</taxon>
        <taxon>Pseudomonadati</taxon>
        <taxon>Pseudomonadota</taxon>
        <taxon>Gammaproteobacteria</taxon>
        <taxon>Oceanospirillales</taxon>
        <taxon>Alcanivoracaceae</taxon>
        <taxon>Isoalcanivorax</taxon>
    </lineage>
</organism>
<dbReference type="SUPFAM" id="SSF82714">
    <property type="entry name" value="Multidrug efflux transporter AcrB TolC docking domain, DN and DC subdomains"/>
    <property type="match status" value="2"/>
</dbReference>
<dbReference type="PANTHER" id="PTHR32063:SF34">
    <property type="entry name" value="MULTIDRUG RESISTANCE PROTEIN MDTC"/>
    <property type="match status" value="1"/>
</dbReference>
<feature type="transmembrane region" description="Helical" evidence="7">
    <location>
        <begin position="524"/>
        <end position="543"/>
    </location>
</feature>
<evidence type="ECO:0000256" key="4">
    <source>
        <dbReference type="ARBA" id="ARBA00022692"/>
    </source>
</evidence>
<evidence type="ECO:0000256" key="6">
    <source>
        <dbReference type="ARBA" id="ARBA00023136"/>
    </source>
</evidence>
<dbReference type="EMBL" id="JBGCUO010000001">
    <property type="protein sequence ID" value="MEY1660687.1"/>
    <property type="molecule type" value="Genomic_DNA"/>
</dbReference>
<dbReference type="SUPFAM" id="SSF82693">
    <property type="entry name" value="Multidrug efflux transporter AcrB pore domain, PN1, PN2, PC1 and PC2 subdomains"/>
    <property type="match status" value="3"/>
</dbReference>
<evidence type="ECO:0000313" key="9">
    <source>
        <dbReference type="Proteomes" id="UP001562065"/>
    </source>
</evidence>
<dbReference type="Pfam" id="PF00873">
    <property type="entry name" value="ACR_tran"/>
    <property type="match status" value="1"/>
</dbReference>
<feature type="transmembrane region" description="Helical" evidence="7">
    <location>
        <begin position="465"/>
        <end position="490"/>
    </location>
</feature>
<dbReference type="InterPro" id="IPR001036">
    <property type="entry name" value="Acrflvin-R"/>
</dbReference>